<proteinExistence type="predicted"/>
<dbReference type="EMBL" id="BAABET010000013">
    <property type="protein sequence ID" value="GAA4336294.1"/>
    <property type="molecule type" value="Genomic_DNA"/>
</dbReference>
<name>A0ABP8H9M2_9ACTN</name>
<organism evidence="1 2">
    <name type="scientific">Streptomyces venetus</name>
    <dbReference type="NCBI Taxonomy" id="1701086"/>
    <lineage>
        <taxon>Bacteria</taxon>
        <taxon>Bacillati</taxon>
        <taxon>Actinomycetota</taxon>
        <taxon>Actinomycetes</taxon>
        <taxon>Kitasatosporales</taxon>
        <taxon>Streptomycetaceae</taxon>
        <taxon>Streptomyces</taxon>
    </lineage>
</organism>
<gene>
    <name evidence="1" type="ORF">GCM10023086_69470</name>
</gene>
<sequence length="72" mass="7410">MGGPVGRMHQIGVGGAVLGGDVDSGSLYGGHGWAASLWGVGAEPVRVTGRITVIVARAFRGRVARPWEPVFP</sequence>
<keyword evidence="2" id="KW-1185">Reference proteome</keyword>
<comment type="caution">
    <text evidence="1">The sequence shown here is derived from an EMBL/GenBank/DDBJ whole genome shotgun (WGS) entry which is preliminary data.</text>
</comment>
<evidence type="ECO:0000313" key="2">
    <source>
        <dbReference type="Proteomes" id="UP001501115"/>
    </source>
</evidence>
<evidence type="ECO:0000313" key="1">
    <source>
        <dbReference type="EMBL" id="GAA4336294.1"/>
    </source>
</evidence>
<accession>A0ABP8H9M2</accession>
<protein>
    <submittedName>
        <fullName evidence="1">Uncharacterized protein</fullName>
    </submittedName>
</protein>
<dbReference type="Proteomes" id="UP001501115">
    <property type="component" value="Unassembled WGS sequence"/>
</dbReference>
<reference evidence="2" key="1">
    <citation type="journal article" date="2019" name="Int. J. Syst. Evol. Microbiol.">
        <title>The Global Catalogue of Microorganisms (GCM) 10K type strain sequencing project: providing services to taxonomists for standard genome sequencing and annotation.</title>
        <authorList>
            <consortium name="The Broad Institute Genomics Platform"/>
            <consortium name="The Broad Institute Genome Sequencing Center for Infectious Disease"/>
            <person name="Wu L."/>
            <person name="Ma J."/>
        </authorList>
    </citation>
    <scope>NUCLEOTIDE SEQUENCE [LARGE SCALE GENOMIC DNA]</scope>
    <source>
        <strain evidence="2">JCM 31290</strain>
    </source>
</reference>